<evidence type="ECO:0000256" key="1">
    <source>
        <dbReference type="ARBA" id="ARBA00004141"/>
    </source>
</evidence>
<dbReference type="InterPro" id="IPR001626">
    <property type="entry name" value="ABC_TroCD"/>
</dbReference>
<dbReference type="STRING" id="926571.NVIE_014930"/>
<dbReference type="Proteomes" id="UP000027093">
    <property type="component" value="Chromosome"/>
</dbReference>
<feature type="transmembrane region" description="Helical" evidence="6">
    <location>
        <begin position="49"/>
        <end position="73"/>
    </location>
</feature>
<evidence type="ECO:0000313" key="7">
    <source>
        <dbReference type="EMBL" id="AIC15735.1"/>
    </source>
</evidence>
<evidence type="ECO:0000313" key="8">
    <source>
        <dbReference type="Proteomes" id="UP000027093"/>
    </source>
</evidence>
<comment type="similarity">
    <text evidence="2">Belongs to the ABC-3 integral membrane protein family.</text>
</comment>
<evidence type="ECO:0000256" key="2">
    <source>
        <dbReference type="ARBA" id="ARBA00008034"/>
    </source>
</evidence>
<proteinExistence type="inferred from homology"/>
<keyword evidence="3 6" id="KW-0812">Transmembrane</keyword>
<dbReference type="Gene3D" id="1.10.3470.10">
    <property type="entry name" value="ABC transporter involved in vitamin B12 uptake, BtuC"/>
    <property type="match status" value="1"/>
</dbReference>
<keyword evidence="8" id="KW-1185">Reference proteome</keyword>
<keyword evidence="5 6" id="KW-0472">Membrane</keyword>
<organism evidence="7 8">
    <name type="scientific">Nitrososphaera viennensis EN76</name>
    <dbReference type="NCBI Taxonomy" id="926571"/>
    <lineage>
        <taxon>Archaea</taxon>
        <taxon>Nitrososphaerota</taxon>
        <taxon>Nitrososphaeria</taxon>
        <taxon>Nitrososphaerales</taxon>
        <taxon>Nitrososphaeraceae</taxon>
        <taxon>Nitrososphaera</taxon>
    </lineage>
</organism>
<comment type="subcellular location">
    <subcellularLocation>
        <location evidence="1">Membrane</location>
        <topology evidence="1">Multi-pass membrane protein</topology>
    </subcellularLocation>
</comment>
<dbReference type="InterPro" id="IPR037294">
    <property type="entry name" value="ABC_BtuC-like"/>
</dbReference>
<dbReference type="HOGENOM" id="CLU_028808_4_3_2"/>
<gene>
    <name evidence="7" type="primary">mntC</name>
    <name evidence="7" type="ORF">NVIE_014930</name>
</gene>
<evidence type="ECO:0000256" key="3">
    <source>
        <dbReference type="ARBA" id="ARBA00022692"/>
    </source>
</evidence>
<dbReference type="RefSeq" id="WP_227717281.1">
    <property type="nucleotide sequence ID" value="NZ_CP007536.1"/>
</dbReference>
<protein>
    <submittedName>
        <fullName evidence="7">ABC uptake transporter, permease protein</fullName>
    </submittedName>
</protein>
<feature type="transmembrane region" description="Helical" evidence="6">
    <location>
        <begin position="123"/>
        <end position="153"/>
    </location>
</feature>
<evidence type="ECO:0000256" key="5">
    <source>
        <dbReference type="ARBA" id="ARBA00023136"/>
    </source>
</evidence>
<evidence type="ECO:0000256" key="4">
    <source>
        <dbReference type="ARBA" id="ARBA00022989"/>
    </source>
</evidence>
<dbReference type="CDD" id="cd06550">
    <property type="entry name" value="TM_ABC_iron-siderophores_like"/>
    <property type="match status" value="1"/>
</dbReference>
<dbReference type="PANTHER" id="PTHR30477">
    <property type="entry name" value="ABC-TRANSPORTER METAL-BINDING PROTEIN"/>
    <property type="match status" value="1"/>
</dbReference>
<feature type="transmembrane region" description="Helical" evidence="6">
    <location>
        <begin position="250"/>
        <end position="269"/>
    </location>
</feature>
<dbReference type="GO" id="GO:0043190">
    <property type="term" value="C:ATP-binding cassette (ABC) transporter complex"/>
    <property type="evidence" value="ECO:0007669"/>
    <property type="project" value="InterPro"/>
</dbReference>
<dbReference type="SUPFAM" id="SSF81345">
    <property type="entry name" value="ABC transporter involved in vitamin B12 uptake, BtuC"/>
    <property type="match status" value="1"/>
</dbReference>
<dbReference type="EMBL" id="CP007536">
    <property type="protein sequence ID" value="AIC15735.1"/>
    <property type="molecule type" value="Genomic_DNA"/>
</dbReference>
<feature type="transmembrane region" description="Helical" evidence="6">
    <location>
        <begin position="222"/>
        <end position="244"/>
    </location>
</feature>
<feature type="transmembrane region" description="Helical" evidence="6">
    <location>
        <begin position="13"/>
        <end position="37"/>
    </location>
</feature>
<dbReference type="Pfam" id="PF00950">
    <property type="entry name" value="ABC-3"/>
    <property type="match status" value="1"/>
</dbReference>
<dbReference type="GeneID" id="74946757"/>
<accession>A0A060HKB9</accession>
<reference evidence="7 8" key="1">
    <citation type="journal article" date="2014" name="Int. J. Syst. Evol. Microbiol.">
        <title>Nitrososphaera viennensis gen. nov., sp. nov., an aerobic and mesophilic, ammonia-oxidizing archaeon from soil and a member of the archaeal phylum Thaumarchaeota.</title>
        <authorList>
            <person name="Stieglmeier M."/>
            <person name="Klingl A."/>
            <person name="Alves R.J."/>
            <person name="Rittmann S.K."/>
            <person name="Melcher M."/>
            <person name="Leisch N."/>
            <person name="Schleper C."/>
        </authorList>
    </citation>
    <scope>NUCLEOTIDE SEQUENCE [LARGE SCALE GENOMIC DNA]</scope>
    <source>
        <strain evidence="7">EN76</strain>
    </source>
</reference>
<sequence>MMDLLLQPFQYEFFTRGILVAIMVGGSCGLLGVYIILRGMSYIGHGMSHAVFGGAVVSYILSFNMYIGAALWGFLSAFAINEISRRSKIKADAAIGVVTTAGFAVGVLLISTTRSFTRDFESILFGNILGITGQDVAMIAIATAATALFITFFHKRLLFTLFDKDTARVYGIRVETVELAFSFILATVVIASMSAIGVTLLAAAIVAPAISARMLTNNFQKMLALSTAIGAATAFAGMYSSFFLDSASGATIVLFGAAAFGISALYSFLRKKYHMHSHGVVVHVHAHAHEKDHRHAH</sequence>
<evidence type="ECO:0000256" key="6">
    <source>
        <dbReference type="SAM" id="Phobius"/>
    </source>
</evidence>
<dbReference type="GO" id="GO:0055085">
    <property type="term" value="P:transmembrane transport"/>
    <property type="evidence" value="ECO:0007669"/>
    <property type="project" value="InterPro"/>
</dbReference>
<dbReference type="KEGG" id="nvn:NVIE_014930"/>
<feature type="transmembrane region" description="Helical" evidence="6">
    <location>
        <begin position="183"/>
        <end position="210"/>
    </location>
</feature>
<dbReference type="GO" id="GO:0010043">
    <property type="term" value="P:response to zinc ion"/>
    <property type="evidence" value="ECO:0007669"/>
    <property type="project" value="TreeGrafter"/>
</dbReference>
<dbReference type="AlphaFoldDB" id="A0A060HKB9"/>
<feature type="transmembrane region" description="Helical" evidence="6">
    <location>
        <begin position="93"/>
        <end position="111"/>
    </location>
</feature>
<name>A0A060HKB9_9ARCH</name>
<keyword evidence="4 6" id="KW-1133">Transmembrane helix</keyword>
<dbReference type="PANTHER" id="PTHR30477:SF13">
    <property type="entry name" value="IRON TRANSPORT SYSTEM MEMBRANE PROTEIN HI_0360-RELATED"/>
    <property type="match status" value="1"/>
</dbReference>